<dbReference type="RefSeq" id="WP_053407258.1">
    <property type="nucleotide sequence ID" value="NZ_DAIPHI010000255.1"/>
</dbReference>
<dbReference type="InterPro" id="IPR051157">
    <property type="entry name" value="PDH/Transketolase"/>
</dbReference>
<evidence type="ECO:0000256" key="1">
    <source>
        <dbReference type="ARBA" id="ARBA00001964"/>
    </source>
</evidence>
<feature type="domain" description="Transketolase-like pyrimidine-binding" evidence="4">
    <location>
        <begin position="14"/>
        <end position="183"/>
    </location>
</feature>
<dbReference type="SUPFAM" id="SSF52922">
    <property type="entry name" value="TK C-terminal domain-like"/>
    <property type="match status" value="1"/>
</dbReference>
<organism evidence="5 6">
    <name type="scientific">Vibrio hepatarius</name>
    <dbReference type="NCBI Taxonomy" id="171383"/>
    <lineage>
        <taxon>Bacteria</taxon>
        <taxon>Pseudomonadati</taxon>
        <taxon>Pseudomonadota</taxon>
        <taxon>Gammaproteobacteria</taxon>
        <taxon>Vibrionales</taxon>
        <taxon>Vibrionaceae</taxon>
        <taxon>Vibrio</taxon>
        <taxon>Vibrio oreintalis group</taxon>
    </lineage>
</organism>
<dbReference type="PANTHER" id="PTHR43825">
    <property type="entry name" value="PYRUVATE DEHYDROGENASE E1 COMPONENT"/>
    <property type="match status" value="1"/>
</dbReference>
<dbReference type="Pfam" id="PF02779">
    <property type="entry name" value="Transket_pyr"/>
    <property type="match status" value="1"/>
</dbReference>
<comment type="caution">
    <text evidence="5">The sequence shown here is derived from an EMBL/GenBank/DDBJ whole genome shotgun (WGS) entry which is preliminary data.</text>
</comment>
<protein>
    <submittedName>
        <fullName evidence="5">Transketolase</fullName>
    </submittedName>
</protein>
<dbReference type="AlphaFoldDB" id="A0A0M0I3X0"/>
<dbReference type="SUPFAM" id="SSF52518">
    <property type="entry name" value="Thiamin diphosphate-binding fold (THDP-binding)"/>
    <property type="match status" value="1"/>
</dbReference>
<reference evidence="6" key="1">
    <citation type="submission" date="2015-08" db="EMBL/GenBank/DDBJ databases">
        <title>Vibrio galatheae sp. nov., a novel member of the Vibrionaceae family isolated from the Solomon Islands.</title>
        <authorList>
            <person name="Giubergia S."/>
            <person name="Machado H."/>
            <person name="Mateiu R.V."/>
            <person name="Gram L."/>
        </authorList>
    </citation>
    <scope>NUCLEOTIDE SEQUENCE [LARGE SCALE GENOMIC DNA]</scope>
    <source>
        <strain evidence="6">DSM 19134</strain>
    </source>
</reference>
<dbReference type="Proteomes" id="UP000037530">
    <property type="component" value="Unassembled WGS sequence"/>
</dbReference>
<dbReference type="Pfam" id="PF02780">
    <property type="entry name" value="Transketolase_C"/>
    <property type="match status" value="1"/>
</dbReference>
<proteinExistence type="inferred from homology"/>
<name>A0A0M0I3X0_9VIBR</name>
<dbReference type="PANTHER" id="PTHR43825:SF1">
    <property type="entry name" value="TRANSKETOLASE-LIKE PYRIMIDINE-BINDING DOMAIN-CONTAINING PROTEIN"/>
    <property type="match status" value="1"/>
</dbReference>
<keyword evidence="6" id="KW-1185">Reference proteome</keyword>
<sequence>MGVKLANINEKYEDTLASVYSSYLYEGLGRTDDIVHVECDLGLSLFKFDMMKFIENYPTRLINVGIAEANAIGFAAGLSQEGFVSYVHSFGPFMSRRVMDQVFISGAYSKANVKILGTDPGVSAAFNGGTHMPFEDIAVMRSIPEIKIVEITDNVAAKALFPQIEKDYGMYYVRMVRANVDKVYEEGSTFEIGKGNILQDGSDVTLIAYGVMVSESLKAAKLLEEQGISARVVDMFTIRPLDRDLVVKCAQETGAIVTAENHSVNGGLGDAVTQVVMQEHICPVERVAVLERFGQTGDMAFLKEEYGLTAENIARAAKQAISKKR</sequence>
<dbReference type="Gene3D" id="3.40.50.920">
    <property type="match status" value="1"/>
</dbReference>
<evidence type="ECO:0000256" key="2">
    <source>
        <dbReference type="ARBA" id="ARBA00007131"/>
    </source>
</evidence>
<dbReference type="InterPro" id="IPR033248">
    <property type="entry name" value="Transketolase_C"/>
</dbReference>
<dbReference type="InterPro" id="IPR009014">
    <property type="entry name" value="Transketo_C/PFOR_II"/>
</dbReference>
<dbReference type="STRING" id="171383.AKJ31_01170"/>
<dbReference type="InterPro" id="IPR029061">
    <property type="entry name" value="THDP-binding"/>
</dbReference>
<comment type="similarity">
    <text evidence="2">Belongs to the transketolase family.</text>
</comment>
<evidence type="ECO:0000256" key="3">
    <source>
        <dbReference type="ARBA" id="ARBA00023052"/>
    </source>
</evidence>
<gene>
    <name evidence="5" type="ORF">AKJ31_01170</name>
</gene>
<evidence type="ECO:0000313" key="5">
    <source>
        <dbReference type="EMBL" id="KOO09006.1"/>
    </source>
</evidence>
<comment type="cofactor">
    <cofactor evidence="1">
        <name>thiamine diphosphate</name>
        <dbReference type="ChEBI" id="CHEBI:58937"/>
    </cofactor>
</comment>
<dbReference type="OrthoDB" id="8732661at2"/>
<dbReference type="SMART" id="SM00861">
    <property type="entry name" value="Transket_pyr"/>
    <property type="match status" value="1"/>
</dbReference>
<dbReference type="Gene3D" id="3.40.50.970">
    <property type="match status" value="1"/>
</dbReference>
<dbReference type="CDD" id="cd07033">
    <property type="entry name" value="TPP_PYR_DXS_TK_like"/>
    <property type="match status" value="1"/>
</dbReference>
<dbReference type="InterPro" id="IPR005475">
    <property type="entry name" value="Transketolase-like_Pyr-bd"/>
</dbReference>
<dbReference type="PATRIC" id="fig|171383.3.peg.238"/>
<dbReference type="FunFam" id="3.40.50.970:FF:000129">
    <property type="entry name" value="Transketolase"/>
    <property type="match status" value="1"/>
</dbReference>
<accession>A0A0M0I3X0</accession>
<dbReference type="EMBL" id="LHPI01000001">
    <property type="protein sequence ID" value="KOO09006.1"/>
    <property type="molecule type" value="Genomic_DNA"/>
</dbReference>
<evidence type="ECO:0000259" key="4">
    <source>
        <dbReference type="SMART" id="SM00861"/>
    </source>
</evidence>
<keyword evidence="3" id="KW-0786">Thiamine pyrophosphate</keyword>
<evidence type="ECO:0000313" key="6">
    <source>
        <dbReference type="Proteomes" id="UP000037530"/>
    </source>
</evidence>